<feature type="domain" description="Aminotransferase class I/classII large" evidence="8">
    <location>
        <begin position="30"/>
        <end position="374"/>
    </location>
</feature>
<dbReference type="AlphaFoldDB" id="A0A162JI24"/>
<dbReference type="GO" id="GO:0030170">
    <property type="term" value="F:pyridoxal phosphate binding"/>
    <property type="evidence" value="ECO:0007669"/>
    <property type="project" value="InterPro"/>
</dbReference>
<evidence type="ECO:0000256" key="5">
    <source>
        <dbReference type="ARBA" id="ARBA00022898"/>
    </source>
</evidence>
<evidence type="ECO:0000256" key="2">
    <source>
        <dbReference type="ARBA" id="ARBA00007441"/>
    </source>
</evidence>
<comment type="cofactor">
    <cofactor evidence="1 7">
        <name>pyridoxal 5'-phosphate</name>
        <dbReference type="ChEBI" id="CHEBI:597326"/>
    </cofactor>
</comment>
<evidence type="ECO:0000256" key="4">
    <source>
        <dbReference type="ARBA" id="ARBA00022679"/>
    </source>
</evidence>
<evidence type="ECO:0000256" key="6">
    <source>
        <dbReference type="ARBA" id="ARBA00049185"/>
    </source>
</evidence>
<proteinExistence type="inferred from homology"/>
<accession>A0A162JI24</accession>
<evidence type="ECO:0000313" key="9">
    <source>
        <dbReference type="EMBL" id="KYO49245.1"/>
    </source>
</evidence>
<dbReference type="InterPro" id="IPR015421">
    <property type="entry name" value="PyrdxlP-dep_Trfase_major"/>
</dbReference>
<dbReference type="InterPro" id="IPR004839">
    <property type="entry name" value="Aminotransferase_I/II_large"/>
</dbReference>
<dbReference type="Pfam" id="PF00155">
    <property type="entry name" value="Aminotran_1_2"/>
    <property type="match status" value="1"/>
</dbReference>
<keyword evidence="4 7" id="KW-0808">Transferase</keyword>
<dbReference type="InterPro" id="IPR004838">
    <property type="entry name" value="NHTrfase_class1_PyrdxlP-BS"/>
</dbReference>
<dbReference type="PANTHER" id="PTHR46383">
    <property type="entry name" value="ASPARTATE AMINOTRANSFERASE"/>
    <property type="match status" value="1"/>
</dbReference>
<reference evidence="9 10" key="1">
    <citation type="submission" date="2015-12" db="EMBL/GenBank/DDBJ databases">
        <title>Genome sequence of Tistrella mobilis MCCC 1A02139.</title>
        <authorList>
            <person name="Lu L."/>
            <person name="Lai Q."/>
            <person name="Shao Z."/>
            <person name="Qian P."/>
        </authorList>
    </citation>
    <scope>NUCLEOTIDE SEQUENCE [LARGE SCALE GENOMIC DNA]</scope>
    <source>
        <strain evidence="9 10">MCCC 1A02139</strain>
    </source>
</reference>
<name>A0A162JI24_9PROT</name>
<protein>
    <recommendedName>
        <fullName evidence="7">Aminotransferase</fullName>
        <ecNumber evidence="7">2.6.1.-</ecNumber>
    </recommendedName>
</protein>
<comment type="caution">
    <text evidence="9">The sequence shown here is derived from an EMBL/GenBank/DDBJ whole genome shotgun (WGS) entry which is preliminary data.</text>
</comment>
<gene>
    <name evidence="9" type="ORF">AUP44_18330</name>
</gene>
<dbReference type="RefSeq" id="WP_062770621.1">
    <property type="nucleotide sequence ID" value="NZ_CP121045.1"/>
</dbReference>
<dbReference type="Gene3D" id="3.40.640.10">
    <property type="entry name" value="Type I PLP-dependent aspartate aminotransferase-like (Major domain)"/>
    <property type="match status" value="1"/>
</dbReference>
<dbReference type="PROSITE" id="PS00105">
    <property type="entry name" value="AA_TRANSFER_CLASS_1"/>
    <property type="match status" value="1"/>
</dbReference>
<dbReference type="PANTHER" id="PTHR46383:SF2">
    <property type="entry name" value="AMINOTRANSFERASE"/>
    <property type="match status" value="1"/>
</dbReference>
<organism evidence="9 10">
    <name type="scientific">Tistrella mobilis</name>
    <dbReference type="NCBI Taxonomy" id="171437"/>
    <lineage>
        <taxon>Bacteria</taxon>
        <taxon>Pseudomonadati</taxon>
        <taxon>Pseudomonadota</taxon>
        <taxon>Alphaproteobacteria</taxon>
        <taxon>Geminicoccales</taxon>
        <taxon>Geminicoccaceae</taxon>
        <taxon>Tistrella</taxon>
    </lineage>
</organism>
<dbReference type="Proteomes" id="UP000075787">
    <property type="component" value="Unassembled WGS sequence"/>
</dbReference>
<comment type="catalytic activity">
    <reaction evidence="6">
        <text>L-aspartate + 2-oxoglutarate = oxaloacetate + L-glutamate</text>
        <dbReference type="Rhea" id="RHEA:21824"/>
        <dbReference type="ChEBI" id="CHEBI:16452"/>
        <dbReference type="ChEBI" id="CHEBI:16810"/>
        <dbReference type="ChEBI" id="CHEBI:29985"/>
        <dbReference type="ChEBI" id="CHEBI:29991"/>
        <dbReference type="EC" id="2.6.1.1"/>
    </reaction>
</comment>
<sequence>MPVSRRSQIPPFHALEVLAEANALEAAGRHIIHMEVGQPSTGAPAPAIRAARAALDGPAFGYTEGAGQPALRRRIAAHYRSWYGLDIPIERILITHGASGCFTIAFLAAFDAGARVAMAEPGYTSYRNVLKALDIEVVSIETGPESRFQPTIAHLEALDKPIDGLIVASPSNPTSTTLKPEELEALVRYCEAKGITLISDEIYHGLTYGLPTRSALNFSQAPIVVNSFSKYFAMTGWRMGWMILPEDMARTAEKLAQNFFLSPSAVAQIAATAAFDGYDEAEIAVKRYAENRRVLLEGLPKVGLGRIAPIDGAFYVWADISDYSTDSIDFCRRMLHEAGIAATPGVDFDPFKGHHYLRMAFAGSTEDMVQVVDRLDGWMRRSFGVGKVA</sequence>
<evidence type="ECO:0000256" key="1">
    <source>
        <dbReference type="ARBA" id="ARBA00001933"/>
    </source>
</evidence>
<evidence type="ECO:0000256" key="3">
    <source>
        <dbReference type="ARBA" id="ARBA00022576"/>
    </source>
</evidence>
<dbReference type="InterPro" id="IPR015424">
    <property type="entry name" value="PyrdxlP-dep_Trfase"/>
</dbReference>
<dbReference type="EC" id="2.6.1.-" evidence="7"/>
<dbReference type="OrthoDB" id="9804407at2"/>
<dbReference type="CDD" id="cd00609">
    <property type="entry name" value="AAT_like"/>
    <property type="match status" value="1"/>
</dbReference>
<keyword evidence="3 7" id="KW-0032">Aminotransferase</keyword>
<evidence type="ECO:0000256" key="7">
    <source>
        <dbReference type="RuleBase" id="RU000481"/>
    </source>
</evidence>
<dbReference type="EMBL" id="LPZR01000230">
    <property type="protein sequence ID" value="KYO49245.1"/>
    <property type="molecule type" value="Genomic_DNA"/>
</dbReference>
<dbReference type="SUPFAM" id="SSF53383">
    <property type="entry name" value="PLP-dependent transferases"/>
    <property type="match status" value="1"/>
</dbReference>
<dbReference type="GeneID" id="97240937"/>
<comment type="similarity">
    <text evidence="2 7">Belongs to the class-I pyridoxal-phosphate-dependent aminotransferase family.</text>
</comment>
<evidence type="ECO:0000313" key="10">
    <source>
        <dbReference type="Proteomes" id="UP000075787"/>
    </source>
</evidence>
<dbReference type="GO" id="GO:0004069">
    <property type="term" value="F:L-aspartate:2-oxoglutarate aminotransferase activity"/>
    <property type="evidence" value="ECO:0007669"/>
    <property type="project" value="UniProtKB-EC"/>
</dbReference>
<keyword evidence="5" id="KW-0663">Pyridoxal phosphate</keyword>
<dbReference type="GO" id="GO:0006520">
    <property type="term" value="P:amino acid metabolic process"/>
    <property type="evidence" value="ECO:0007669"/>
    <property type="project" value="InterPro"/>
</dbReference>
<dbReference type="InterPro" id="IPR050596">
    <property type="entry name" value="AspAT/PAT-like"/>
</dbReference>
<evidence type="ECO:0000259" key="8">
    <source>
        <dbReference type="Pfam" id="PF00155"/>
    </source>
</evidence>